<sequence>MSPVSPLSSEDDYNTYSDPATSFDDMSPEDQRKNMDVYDFIWRGITEREARPAASAFNLPAESEELVAEDQSSFSSDTSSQSFDGMEVEQDAALVPAYHDAAVQPFQDIFIPPQQENVNYANYVPPAPSSAFEYSPPATMVSPMHPHPTSFRIPSVDEPQCTLQHHPSSPGPQILIPEPAQYPDPAHCFPSSPAALGDSNSPHGINRSPEIFLHPQRPSTAGAAIGYTPPLVTALSQNPLESPVEYSPVRPFTAPSSFPYEDFHVSFSPPESVDDDGTGMPEDTEANSQHLYGISINNVMMDSPGVVFVNSPFSAGSRTKWPVQKPRRRRQYSTASTAAAMKAEVVEGKKKRGRKPKDAMEGEEPEGDKGGKKNKEDNVPQRPELNEPTRPPSAWQLYFKWWVRQHMGKPRVYNGAPADRMSVHHEAKLAATAYHKLSDEDREPWEVSAKEQKKKYEKEMKDWERTLRPELIEAENQFRTHMRRHGKNGKKYSRANMRDPNIPPKPLSAFFLFQKEIQDDPELVQKYLGEADEAKARAKRASKHWNNMTKQQQQPYLDKAAADKADWEERKLVYHDMTAHIPSGAPLPIFPTTEQARDWLARKNSRLSVSVRTAMHSSTAHTDVKPDAKEPSKPRLDAKMA</sequence>
<evidence type="ECO:0000256" key="1">
    <source>
        <dbReference type="ARBA" id="ARBA00023125"/>
    </source>
</evidence>
<dbReference type="STRING" id="1330018.A0A167NVL6"/>
<organism evidence="5 6">
    <name type="scientific">Calocera viscosa (strain TUFC12733)</name>
    <dbReference type="NCBI Taxonomy" id="1330018"/>
    <lineage>
        <taxon>Eukaryota</taxon>
        <taxon>Fungi</taxon>
        <taxon>Dikarya</taxon>
        <taxon>Basidiomycota</taxon>
        <taxon>Agaricomycotina</taxon>
        <taxon>Dacrymycetes</taxon>
        <taxon>Dacrymycetales</taxon>
        <taxon>Dacrymycetaceae</taxon>
        <taxon>Calocera</taxon>
    </lineage>
</organism>
<dbReference type="InterPro" id="IPR050342">
    <property type="entry name" value="HMGB"/>
</dbReference>
<feature type="compositionally biased region" description="Basic and acidic residues" evidence="3">
    <location>
        <begin position="622"/>
        <end position="641"/>
    </location>
</feature>
<feature type="region of interest" description="Disordered" evidence="3">
    <location>
        <begin position="316"/>
        <end position="391"/>
    </location>
</feature>
<keyword evidence="6" id="KW-1185">Reference proteome</keyword>
<name>A0A167NVL6_CALVF</name>
<dbReference type="Proteomes" id="UP000076738">
    <property type="component" value="Unassembled WGS sequence"/>
</dbReference>
<feature type="compositionally biased region" description="Basic and acidic residues" evidence="3">
    <location>
        <begin position="367"/>
        <end position="387"/>
    </location>
</feature>
<feature type="domain" description="HMG box" evidence="4">
    <location>
        <begin position="388"/>
        <end position="464"/>
    </location>
</feature>
<dbReference type="Gene3D" id="1.10.30.10">
    <property type="entry name" value="High mobility group box domain"/>
    <property type="match status" value="2"/>
</dbReference>
<gene>
    <name evidence="5" type="ORF">CALVIDRAFT_562516</name>
</gene>
<keyword evidence="2" id="KW-0539">Nucleus</keyword>
<dbReference type="SUPFAM" id="SSF47095">
    <property type="entry name" value="HMG-box"/>
    <property type="match status" value="2"/>
</dbReference>
<feature type="domain" description="HMG box" evidence="4">
    <location>
        <begin position="503"/>
        <end position="575"/>
    </location>
</feature>
<dbReference type="InterPro" id="IPR036910">
    <property type="entry name" value="HMG_box_dom_sf"/>
</dbReference>
<dbReference type="GO" id="GO:0005634">
    <property type="term" value="C:nucleus"/>
    <property type="evidence" value="ECO:0007669"/>
    <property type="project" value="UniProtKB-UniRule"/>
</dbReference>
<evidence type="ECO:0000259" key="4">
    <source>
        <dbReference type="PROSITE" id="PS50118"/>
    </source>
</evidence>
<feature type="compositionally biased region" description="Polar residues" evidence="3">
    <location>
        <begin position="1"/>
        <end position="20"/>
    </location>
</feature>
<evidence type="ECO:0000313" key="5">
    <source>
        <dbReference type="EMBL" id="KZO98128.1"/>
    </source>
</evidence>
<evidence type="ECO:0000256" key="3">
    <source>
        <dbReference type="SAM" id="MobiDB-lite"/>
    </source>
</evidence>
<accession>A0A167NVL6</accession>
<dbReference type="PROSITE" id="PS50118">
    <property type="entry name" value="HMG_BOX_2"/>
    <property type="match status" value="2"/>
</dbReference>
<keyword evidence="1 2" id="KW-0238">DNA-binding</keyword>
<dbReference type="EMBL" id="KV417277">
    <property type="protein sequence ID" value="KZO98128.1"/>
    <property type="molecule type" value="Genomic_DNA"/>
</dbReference>
<reference evidence="5 6" key="1">
    <citation type="journal article" date="2016" name="Mol. Biol. Evol.">
        <title>Comparative Genomics of Early-Diverging Mushroom-Forming Fungi Provides Insights into the Origins of Lignocellulose Decay Capabilities.</title>
        <authorList>
            <person name="Nagy L.G."/>
            <person name="Riley R."/>
            <person name="Tritt A."/>
            <person name="Adam C."/>
            <person name="Daum C."/>
            <person name="Floudas D."/>
            <person name="Sun H."/>
            <person name="Yadav J.S."/>
            <person name="Pangilinan J."/>
            <person name="Larsson K.H."/>
            <person name="Matsuura K."/>
            <person name="Barry K."/>
            <person name="Labutti K."/>
            <person name="Kuo R."/>
            <person name="Ohm R.A."/>
            <person name="Bhattacharya S.S."/>
            <person name="Shirouzu T."/>
            <person name="Yoshinaga Y."/>
            <person name="Martin F.M."/>
            <person name="Grigoriev I.V."/>
            <person name="Hibbett D.S."/>
        </authorList>
    </citation>
    <scope>NUCLEOTIDE SEQUENCE [LARGE SCALE GENOMIC DNA]</scope>
    <source>
        <strain evidence="5 6">TUFC12733</strain>
    </source>
</reference>
<dbReference type="OrthoDB" id="5550281at2759"/>
<dbReference type="CDD" id="cd00084">
    <property type="entry name" value="HMG-box_SF"/>
    <property type="match status" value="1"/>
</dbReference>
<feature type="region of interest" description="Disordered" evidence="3">
    <location>
        <begin position="610"/>
        <end position="641"/>
    </location>
</feature>
<dbReference type="GO" id="GO:0003677">
    <property type="term" value="F:DNA binding"/>
    <property type="evidence" value="ECO:0007669"/>
    <property type="project" value="UniProtKB-UniRule"/>
</dbReference>
<feature type="region of interest" description="Disordered" evidence="3">
    <location>
        <begin position="55"/>
        <end position="84"/>
    </location>
</feature>
<evidence type="ECO:0000256" key="2">
    <source>
        <dbReference type="PROSITE-ProRule" id="PRU00267"/>
    </source>
</evidence>
<feature type="region of interest" description="Disordered" evidence="3">
    <location>
        <begin position="1"/>
        <end position="30"/>
    </location>
</feature>
<dbReference type="AlphaFoldDB" id="A0A167NVL6"/>
<feature type="compositionally biased region" description="Low complexity" evidence="3">
    <location>
        <begin position="70"/>
        <end position="84"/>
    </location>
</feature>
<feature type="DNA-binding region" description="HMG box" evidence="2">
    <location>
        <begin position="388"/>
        <end position="464"/>
    </location>
</feature>
<dbReference type="PANTHER" id="PTHR48112:SF22">
    <property type="entry name" value="MITOCHONDRIAL TRANSCRIPTION FACTOR A, ISOFORM B"/>
    <property type="match status" value="1"/>
</dbReference>
<evidence type="ECO:0000313" key="6">
    <source>
        <dbReference type="Proteomes" id="UP000076738"/>
    </source>
</evidence>
<dbReference type="InterPro" id="IPR009071">
    <property type="entry name" value="HMG_box_dom"/>
</dbReference>
<dbReference type="PANTHER" id="PTHR48112">
    <property type="entry name" value="HIGH MOBILITY GROUP PROTEIN DSP1"/>
    <property type="match status" value="1"/>
</dbReference>
<feature type="DNA-binding region" description="HMG box" evidence="2">
    <location>
        <begin position="503"/>
        <end position="575"/>
    </location>
</feature>
<dbReference type="Pfam" id="PF09011">
    <property type="entry name" value="HMG_box_2"/>
    <property type="match status" value="1"/>
</dbReference>
<proteinExistence type="predicted"/>
<protein>
    <recommendedName>
        <fullName evidence="4">HMG box domain-containing protein</fullName>
    </recommendedName>
</protein>
<feature type="compositionally biased region" description="Polar residues" evidence="3">
    <location>
        <begin position="610"/>
        <end position="621"/>
    </location>
</feature>
<dbReference type="SMART" id="SM00398">
    <property type="entry name" value="HMG"/>
    <property type="match status" value="2"/>
</dbReference>